<keyword evidence="5" id="KW-0378">Hydrolase</keyword>
<dbReference type="PRINTS" id="PR00195">
    <property type="entry name" value="DYNAMIN"/>
</dbReference>
<dbReference type="Gene3D" id="3.40.50.300">
    <property type="entry name" value="P-loop containing nucleotide triphosphate hydrolases"/>
    <property type="match status" value="1"/>
</dbReference>
<gene>
    <name evidence="5" type="ORF">B0J13DRAFT_155836</name>
</gene>
<keyword evidence="2" id="KW-0342">GTP-binding</keyword>
<comment type="caution">
    <text evidence="5">The sequence shown here is derived from an EMBL/GenBank/DDBJ whole genome shotgun (WGS) entry which is preliminary data.</text>
</comment>
<dbReference type="Pfam" id="PF00350">
    <property type="entry name" value="Dynamin_N"/>
    <property type="match status" value="1"/>
</dbReference>
<dbReference type="InterPro" id="IPR027417">
    <property type="entry name" value="P-loop_NTPase"/>
</dbReference>
<feature type="domain" description="GED" evidence="3">
    <location>
        <begin position="619"/>
        <end position="710"/>
    </location>
</feature>
<dbReference type="InterPro" id="IPR020850">
    <property type="entry name" value="GED_dom"/>
</dbReference>
<dbReference type="GO" id="GO:0016020">
    <property type="term" value="C:membrane"/>
    <property type="evidence" value="ECO:0007669"/>
    <property type="project" value="TreeGrafter"/>
</dbReference>
<evidence type="ECO:0000256" key="2">
    <source>
        <dbReference type="ARBA" id="ARBA00023134"/>
    </source>
</evidence>
<reference evidence="5" key="1">
    <citation type="journal article" date="2021" name="Nat. Commun.">
        <title>Genetic determinants of endophytism in the Arabidopsis root mycobiome.</title>
        <authorList>
            <person name="Mesny F."/>
            <person name="Miyauchi S."/>
            <person name="Thiergart T."/>
            <person name="Pickel B."/>
            <person name="Atanasova L."/>
            <person name="Karlsson M."/>
            <person name="Huettel B."/>
            <person name="Barry K.W."/>
            <person name="Haridas S."/>
            <person name="Chen C."/>
            <person name="Bauer D."/>
            <person name="Andreopoulos W."/>
            <person name="Pangilinan J."/>
            <person name="LaButti K."/>
            <person name="Riley R."/>
            <person name="Lipzen A."/>
            <person name="Clum A."/>
            <person name="Drula E."/>
            <person name="Henrissat B."/>
            <person name="Kohler A."/>
            <person name="Grigoriev I.V."/>
            <person name="Martin F.M."/>
            <person name="Hacquard S."/>
        </authorList>
    </citation>
    <scope>NUCLEOTIDE SEQUENCE</scope>
    <source>
        <strain evidence="5">MPI-CAGE-AT-0021</strain>
    </source>
</reference>
<dbReference type="Proteomes" id="UP000717696">
    <property type="component" value="Unassembled WGS sequence"/>
</dbReference>
<dbReference type="AlphaFoldDB" id="A0A9P9DMT4"/>
<keyword evidence="1" id="KW-0547">Nucleotide-binding</keyword>
<dbReference type="Pfam" id="PF01031">
    <property type="entry name" value="Dynamin_M"/>
    <property type="match status" value="1"/>
</dbReference>
<dbReference type="Pfam" id="PF02212">
    <property type="entry name" value="GED"/>
    <property type="match status" value="1"/>
</dbReference>
<evidence type="ECO:0000256" key="1">
    <source>
        <dbReference type="ARBA" id="ARBA00022741"/>
    </source>
</evidence>
<organism evidence="5 6">
    <name type="scientific">Dactylonectria estremocensis</name>
    <dbReference type="NCBI Taxonomy" id="1079267"/>
    <lineage>
        <taxon>Eukaryota</taxon>
        <taxon>Fungi</taxon>
        <taxon>Dikarya</taxon>
        <taxon>Ascomycota</taxon>
        <taxon>Pezizomycotina</taxon>
        <taxon>Sordariomycetes</taxon>
        <taxon>Hypocreomycetidae</taxon>
        <taxon>Hypocreales</taxon>
        <taxon>Nectriaceae</taxon>
        <taxon>Dactylonectria</taxon>
    </lineage>
</organism>
<sequence length="712" mass="80235">MDLSLSPDVLDQLNTEEARNLHSISDSLSACGIGRIVDLPQIIVVGQQSSGKSSVLEAISHIHFPVEGGLCTRFATELVLCRADETRVNVRVKFADKSKDPRAFHRTGFREHDLPDIIKEAKEYMGFTRAGKAFSKDVLRIEIQGPEMYPLSLVDLPGLFSTCTETQSLDDRRIVDELVESYMQQTSSIILVVITADNPLASHIALDRVKPIDPLGQRTIGVITKPDLARAGSDEEQTYVRVAKNQEGANKLQLGWHVLRNTAEGDIKDLAARDANEEKFFKTGAWAAIPYDDAGIQTFRQKLSMILYQHVRSSLPGVVHNIETKLRERQEQFDQLGEPRSSPKEKRSFLLAIAGEYQRLARDGVDGRYNDPFFGSLEDEAFKIRAQLRNFTRAFEHILRTKGATQRIVQADGDAPEGESVPEYLRDLLQQYQYDFPDPEVVTTKELGIQLQKQAAANQGREFPGSANKDLAMQLFKKQAAPWKAIAKFHISCVTLVAKAFVDALFKHIVGSPSTNSTTEAILSTCVDLFFEEKEKLLLEKLEELLKPYSQGYAVPLDSDFYSSLSWRTIDRLASRFCNAMKKEYPEMFEQDSKRRLSPETIAQAISSDEGLEDGEFGTDKVVDMMTVYYDMSRRTFTDNVVNLAIESCLICHIPDILTPTMVDRMSEEELNELATESTGTISRRKRLREEIDILRLGLAKCQRYKPRAITV</sequence>
<dbReference type="CDD" id="cd08771">
    <property type="entry name" value="DLP_1"/>
    <property type="match status" value="1"/>
</dbReference>
<dbReference type="InterPro" id="IPR001401">
    <property type="entry name" value="Dynamin_GTPase"/>
</dbReference>
<dbReference type="EMBL" id="JAGMUU010000026">
    <property type="protein sequence ID" value="KAH7122018.1"/>
    <property type="molecule type" value="Genomic_DNA"/>
</dbReference>
<dbReference type="SUPFAM" id="SSF52540">
    <property type="entry name" value="P-loop containing nucleoside triphosphate hydrolases"/>
    <property type="match status" value="1"/>
</dbReference>
<feature type="domain" description="Dynamin-type G" evidence="4">
    <location>
        <begin position="36"/>
        <end position="316"/>
    </location>
</feature>
<dbReference type="InterPro" id="IPR022812">
    <property type="entry name" value="Dynamin"/>
</dbReference>
<dbReference type="GO" id="GO:0005739">
    <property type="term" value="C:mitochondrion"/>
    <property type="evidence" value="ECO:0007669"/>
    <property type="project" value="TreeGrafter"/>
</dbReference>
<dbReference type="GO" id="GO:0016559">
    <property type="term" value="P:peroxisome fission"/>
    <property type="evidence" value="ECO:0007669"/>
    <property type="project" value="TreeGrafter"/>
</dbReference>
<keyword evidence="6" id="KW-1185">Reference proteome</keyword>
<dbReference type="GO" id="GO:0005874">
    <property type="term" value="C:microtubule"/>
    <property type="evidence" value="ECO:0007669"/>
    <property type="project" value="TreeGrafter"/>
</dbReference>
<evidence type="ECO:0000259" key="3">
    <source>
        <dbReference type="PROSITE" id="PS51388"/>
    </source>
</evidence>
<evidence type="ECO:0000259" key="4">
    <source>
        <dbReference type="PROSITE" id="PS51718"/>
    </source>
</evidence>
<dbReference type="GO" id="GO:0048312">
    <property type="term" value="P:intracellular distribution of mitochondria"/>
    <property type="evidence" value="ECO:0007669"/>
    <property type="project" value="TreeGrafter"/>
</dbReference>
<dbReference type="PROSITE" id="PS51718">
    <property type="entry name" value="G_DYNAMIN_2"/>
    <property type="match status" value="1"/>
</dbReference>
<dbReference type="InterPro" id="IPR003130">
    <property type="entry name" value="GED"/>
</dbReference>
<dbReference type="PROSITE" id="PS51388">
    <property type="entry name" value="GED"/>
    <property type="match status" value="1"/>
</dbReference>
<dbReference type="InterPro" id="IPR030381">
    <property type="entry name" value="G_DYNAMIN_dom"/>
</dbReference>
<dbReference type="OrthoDB" id="415706at2759"/>
<dbReference type="GO" id="GO:0008017">
    <property type="term" value="F:microtubule binding"/>
    <property type="evidence" value="ECO:0007669"/>
    <property type="project" value="TreeGrafter"/>
</dbReference>
<proteinExistence type="predicted"/>
<dbReference type="PANTHER" id="PTHR11566:SF21">
    <property type="entry name" value="DYNAMIN RELATED PROTEIN 1, ISOFORM A"/>
    <property type="match status" value="1"/>
</dbReference>
<evidence type="ECO:0000313" key="5">
    <source>
        <dbReference type="EMBL" id="KAH7122018.1"/>
    </source>
</evidence>
<dbReference type="InterPro" id="IPR045063">
    <property type="entry name" value="Dynamin_N"/>
</dbReference>
<dbReference type="GO" id="GO:0005525">
    <property type="term" value="F:GTP binding"/>
    <property type="evidence" value="ECO:0007669"/>
    <property type="project" value="InterPro"/>
</dbReference>
<dbReference type="GO" id="GO:0003924">
    <property type="term" value="F:GTPase activity"/>
    <property type="evidence" value="ECO:0007669"/>
    <property type="project" value="InterPro"/>
</dbReference>
<evidence type="ECO:0000313" key="6">
    <source>
        <dbReference type="Proteomes" id="UP000717696"/>
    </source>
</evidence>
<accession>A0A9P9DMT4</accession>
<dbReference type="SMART" id="SM00053">
    <property type="entry name" value="DYNc"/>
    <property type="match status" value="1"/>
</dbReference>
<dbReference type="GO" id="GO:0006897">
    <property type="term" value="P:endocytosis"/>
    <property type="evidence" value="ECO:0007669"/>
    <property type="project" value="TreeGrafter"/>
</dbReference>
<dbReference type="GO" id="GO:0000266">
    <property type="term" value="P:mitochondrial fission"/>
    <property type="evidence" value="ECO:0007669"/>
    <property type="project" value="TreeGrafter"/>
</dbReference>
<dbReference type="PANTHER" id="PTHR11566">
    <property type="entry name" value="DYNAMIN"/>
    <property type="match status" value="1"/>
</dbReference>
<dbReference type="InterPro" id="IPR000375">
    <property type="entry name" value="Dynamin_stalk"/>
</dbReference>
<name>A0A9P9DMT4_9HYPO</name>
<protein>
    <submittedName>
        <fullName evidence="5">P-loop containing nucleoside triphosphate hydrolase protein</fullName>
    </submittedName>
</protein>